<dbReference type="Gene3D" id="2.70.50.70">
    <property type="match status" value="1"/>
</dbReference>
<dbReference type="GO" id="GO:0030248">
    <property type="term" value="F:cellulose binding"/>
    <property type="evidence" value="ECO:0007669"/>
    <property type="project" value="UniProtKB-UniRule"/>
</dbReference>
<feature type="chain" id="PRO_5002167568" description="AA9 family lytic polysaccharide monooxygenase" evidence="9">
    <location>
        <begin position="20"/>
        <end position="271"/>
    </location>
</feature>
<keyword evidence="5 8" id="KW-0119">Carbohydrate metabolism</keyword>
<keyword evidence="3 8" id="KW-0136">Cellulose degradation</keyword>
<evidence type="ECO:0000259" key="10">
    <source>
        <dbReference type="Pfam" id="PF03443"/>
    </source>
</evidence>
<protein>
    <recommendedName>
        <fullName evidence="8">AA9 family lytic polysaccharide monooxygenase</fullName>
        <ecNumber evidence="8">1.14.99.56</ecNumber>
    </recommendedName>
    <alternativeName>
        <fullName evidence="8">Endo-beta-1,4-glucanase</fullName>
    </alternativeName>
    <alternativeName>
        <fullName evidence="8">Glycosyl hydrolase 61 family protein</fullName>
    </alternativeName>
</protein>
<evidence type="ECO:0000256" key="5">
    <source>
        <dbReference type="ARBA" id="ARBA00023277"/>
    </source>
</evidence>
<keyword evidence="12" id="KW-1185">Reference proteome</keyword>
<dbReference type="GO" id="GO:0005576">
    <property type="term" value="C:extracellular region"/>
    <property type="evidence" value="ECO:0007669"/>
    <property type="project" value="UniProtKB-SubCell"/>
</dbReference>
<dbReference type="GO" id="GO:0030245">
    <property type="term" value="P:cellulose catabolic process"/>
    <property type="evidence" value="ECO:0007669"/>
    <property type="project" value="UniProtKB-UniRule"/>
</dbReference>
<dbReference type="InterPro" id="IPR049892">
    <property type="entry name" value="AA9"/>
</dbReference>
<feature type="domain" description="Auxiliary Activity family 9 catalytic" evidence="10">
    <location>
        <begin position="20"/>
        <end position="230"/>
    </location>
</feature>
<reference evidence="11 12" key="1">
    <citation type="journal article" date="2014" name="PLoS Genet.">
        <title>Analysis of the Phlebiopsis gigantea genome, transcriptome and secretome provides insight into its pioneer colonization strategies of wood.</title>
        <authorList>
            <person name="Hori C."/>
            <person name="Ishida T."/>
            <person name="Igarashi K."/>
            <person name="Samejima M."/>
            <person name="Suzuki H."/>
            <person name="Master E."/>
            <person name="Ferreira P."/>
            <person name="Ruiz-Duenas F.J."/>
            <person name="Held B."/>
            <person name="Canessa P."/>
            <person name="Larrondo L.F."/>
            <person name="Schmoll M."/>
            <person name="Druzhinina I.S."/>
            <person name="Kubicek C.P."/>
            <person name="Gaskell J.A."/>
            <person name="Kersten P."/>
            <person name="St John F."/>
            <person name="Glasner J."/>
            <person name="Sabat G."/>
            <person name="Splinter BonDurant S."/>
            <person name="Syed K."/>
            <person name="Yadav J."/>
            <person name="Mgbeahuruike A.C."/>
            <person name="Kovalchuk A."/>
            <person name="Asiegbu F.O."/>
            <person name="Lackner G."/>
            <person name="Hoffmeister D."/>
            <person name="Rencoret J."/>
            <person name="Gutierrez A."/>
            <person name="Sun H."/>
            <person name="Lindquist E."/>
            <person name="Barry K."/>
            <person name="Riley R."/>
            <person name="Grigoriev I.V."/>
            <person name="Henrissat B."/>
            <person name="Kues U."/>
            <person name="Berka R.M."/>
            <person name="Martinez A.T."/>
            <person name="Covert S.F."/>
            <person name="Blanchette R.A."/>
            <person name="Cullen D."/>
        </authorList>
    </citation>
    <scope>NUCLEOTIDE SEQUENCE [LARGE SCALE GENOMIC DNA]</scope>
    <source>
        <strain evidence="11 12">11061_1 CR5-6</strain>
    </source>
</reference>
<comment type="domain">
    <text evidence="8">Has a modular structure: an endo-beta-1,4-glucanase catalytic module at the N-terminus, a linker rich in serines and threonines, and a C-terminal carbohydrate-binding module (CBM).</text>
</comment>
<dbReference type="Pfam" id="PF03443">
    <property type="entry name" value="AA9"/>
    <property type="match status" value="1"/>
</dbReference>
<dbReference type="HOGENOM" id="CLU_031730_0_0_1"/>
<dbReference type="EC" id="1.14.99.56" evidence="8"/>
<gene>
    <name evidence="11" type="primary">PHLGI72251</name>
    <name evidence="11" type="ORF">PHLGIDRAFT_72251</name>
</gene>
<evidence type="ECO:0000313" key="12">
    <source>
        <dbReference type="Proteomes" id="UP000053257"/>
    </source>
</evidence>
<keyword evidence="11" id="KW-0378">Hydrolase</keyword>
<keyword evidence="2 8" id="KW-0964">Secreted</keyword>
<name>A0A0C3NNQ3_PHLG1</name>
<comment type="subcellular location">
    <subcellularLocation>
        <location evidence="1 8">Secreted</location>
    </subcellularLocation>
</comment>
<dbReference type="CDD" id="cd21175">
    <property type="entry name" value="LPMO_AA9"/>
    <property type="match status" value="1"/>
</dbReference>
<evidence type="ECO:0000256" key="1">
    <source>
        <dbReference type="ARBA" id="ARBA00004613"/>
    </source>
</evidence>
<proteinExistence type="inferred from homology"/>
<dbReference type="GO" id="GO:0008810">
    <property type="term" value="F:cellulase activity"/>
    <property type="evidence" value="ECO:0007669"/>
    <property type="project" value="UniProtKB-UniRule"/>
</dbReference>
<keyword evidence="6 8" id="KW-0624">Polysaccharide degradation</keyword>
<comment type="function">
    <text evidence="8">Lytic polysaccharide monooxygenase (LMPO) that depolymerizes crystalline and amorphous polysaccharides via the oxidation of scissile alpha- or beta-(1-4)-glycosidic bonds, yielding C1 and/or C4 oxidation products. Catalysis by LPMOs requires the reduction of the active-site copper from Cu(II) to Cu(I) by a reducing agent and H(2)O(2) or O(2) as a cosubstrate.</text>
</comment>
<dbReference type="PANTHER" id="PTHR33353:SF17">
    <property type="entry name" value="ENDO-BETA-1,4-GLUCANASE D"/>
    <property type="match status" value="1"/>
</dbReference>
<evidence type="ECO:0000256" key="8">
    <source>
        <dbReference type="RuleBase" id="RU368122"/>
    </source>
</evidence>
<keyword evidence="4 8" id="KW-1015">Disulfide bond</keyword>
<evidence type="ECO:0000256" key="3">
    <source>
        <dbReference type="ARBA" id="ARBA00023001"/>
    </source>
</evidence>
<dbReference type="AlphaFoldDB" id="A0A0C3NNQ3"/>
<sequence length="271" mass="28866">MYLSATLFSLSALVASVTAHTLVWGVWINGVDQGDGRNIYIRSPPNNNPVLNLTDPAMACNVDNRGISLEVPQWVSVKSNDSLTFEWYHNTRDDDIIASSHHGPIAVYIAPAASNGSGPVWTKIFDDTYTTSWAVDRLILAHGQHTVVVPDIPAGDYLFRAEIIALHQADVLYDQNPLRGAQFYISCAQITVTTNGTDALPVGVPFPGAYTDASPGIVWNLYNNSDPTQYVAPGPAVWADAKGGAIALVGIPILPNVTSSAVPIAAATGDV</sequence>
<accession>A0A0C3NNQ3</accession>
<comment type="catalytic activity">
    <reaction evidence="8">
        <text>[(1-&gt;4)-beta-D-glucosyl]n+m + reduced acceptor + O2 = 4-dehydro-beta-D-glucosyl-[(1-&gt;4)-beta-D-glucosyl]n-1 + [(1-&gt;4)-beta-D-glucosyl]m + acceptor + H2O.</text>
        <dbReference type="EC" id="1.14.99.56"/>
    </reaction>
</comment>
<dbReference type="OrthoDB" id="4849160at2759"/>
<organism evidence="11 12">
    <name type="scientific">Phlebiopsis gigantea (strain 11061_1 CR5-6)</name>
    <name type="common">White-rot fungus</name>
    <name type="synonym">Peniophora gigantea</name>
    <dbReference type="NCBI Taxonomy" id="745531"/>
    <lineage>
        <taxon>Eukaryota</taxon>
        <taxon>Fungi</taxon>
        <taxon>Dikarya</taxon>
        <taxon>Basidiomycota</taxon>
        <taxon>Agaricomycotina</taxon>
        <taxon>Agaricomycetes</taxon>
        <taxon>Polyporales</taxon>
        <taxon>Phanerochaetaceae</taxon>
        <taxon>Phlebiopsis</taxon>
    </lineage>
</organism>
<dbReference type="InterPro" id="IPR005103">
    <property type="entry name" value="AA9_LPMO"/>
</dbReference>
<evidence type="ECO:0000313" key="11">
    <source>
        <dbReference type="EMBL" id="KIP06739.1"/>
    </source>
</evidence>
<dbReference type="STRING" id="745531.A0A0C3NNQ3"/>
<evidence type="ECO:0000256" key="9">
    <source>
        <dbReference type="SAM" id="SignalP"/>
    </source>
</evidence>
<evidence type="ECO:0000256" key="6">
    <source>
        <dbReference type="ARBA" id="ARBA00023326"/>
    </source>
</evidence>
<comment type="similarity">
    <text evidence="7">Belongs to the polysaccharide monooxygenase AA9 family.</text>
</comment>
<keyword evidence="9" id="KW-0732">Signal</keyword>
<dbReference type="Proteomes" id="UP000053257">
    <property type="component" value="Unassembled WGS sequence"/>
</dbReference>
<evidence type="ECO:0000256" key="4">
    <source>
        <dbReference type="ARBA" id="ARBA00023157"/>
    </source>
</evidence>
<dbReference type="EMBL" id="KN840511">
    <property type="protein sequence ID" value="KIP06739.1"/>
    <property type="molecule type" value="Genomic_DNA"/>
</dbReference>
<evidence type="ECO:0000256" key="7">
    <source>
        <dbReference type="ARBA" id="ARBA00044502"/>
    </source>
</evidence>
<dbReference type="PANTHER" id="PTHR33353">
    <property type="entry name" value="PUTATIVE (AFU_ORTHOLOGUE AFUA_1G12560)-RELATED"/>
    <property type="match status" value="1"/>
</dbReference>
<feature type="signal peptide" evidence="9">
    <location>
        <begin position="1"/>
        <end position="19"/>
    </location>
</feature>
<evidence type="ECO:0000256" key="2">
    <source>
        <dbReference type="ARBA" id="ARBA00022525"/>
    </source>
</evidence>